<dbReference type="Gene3D" id="3.30.565.10">
    <property type="entry name" value="Histidine kinase-like ATPase, C-terminal domain"/>
    <property type="match status" value="1"/>
</dbReference>
<dbReference type="InterPro" id="IPR011990">
    <property type="entry name" value="TPR-like_helical_dom_sf"/>
</dbReference>
<feature type="repeat" description="TPR" evidence="8">
    <location>
        <begin position="166"/>
        <end position="199"/>
    </location>
</feature>
<keyword evidence="10" id="KW-0812">Transmembrane</keyword>
<evidence type="ECO:0000256" key="8">
    <source>
        <dbReference type="PROSITE-ProRule" id="PRU00339"/>
    </source>
</evidence>
<dbReference type="Pfam" id="PF13424">
    <property type="entry name" value="TPR_12"/>
    <property type="match status" value="1"/>
</dbReference>
<dbReference type="Gene3D" id="3.30.450.20">
    <property type="entry name" value="PAS domain"/>
    <property type="match status" value="1"/>
</dbReference>
<evidence type="ECO:0000313" key="13">
    <source>
        <dbReference type="Proteomes" id="UP000199031"/>
    </source>
</evidence>
<evidence type="ECO:0000256" key="7">
    <source>
        <dbReference type="ARBA" id="ARBA00022840"/>
    </source>
</evidence>
<gene>
    <name evidence="12" type="ORF">SAMN05444277_10175</name>
</gene>
<evidence type="ECO:0000256" key="9">
    <source>
        <dbReference type="SAM" id="Coils"/>
    </source>
</evidence>
<dbReference type="Pfam" id="PF07568">
    <property type="entry name" value="HisKA_2"/>
    <property type="match status" value="1"/>
</dbReference>
<dbReference type="SMART" id="SM00028">
    <property type="entry name" value="TPR"/>
    <property type="match status" value="5"/>
</dbReference>
<evidence type="ECO:0000256" key="4">
    <source>
        <dbReference type="ARBA" id="ARBA00022679"/>
    </source>
</evidence>
<comment type="catalytic activity">
    <reaction evidence="1">
        <text>ATP + protein L-histidine = ADP + protein N-phospho-L-histidine.</text>
        <dbReference type="EC" id="2.7.13.3"/>
    </reaction>
</comment>
<dbReference type="GO" id="GO:0005524">
    <property type="term" value="F:ATP binding"/>
    <property type="evidence" value="ECO:0007669"/>
    <property type="project" value="UniProtKB-KW"/>
</dbReference>
<feature type="domain" description="Histidine kinase" evidence="11">
    <location>
        <begin position="543"/>
        <end position="736"/>
    </location>
</feature>
<feature type="transmembrane region" description="Helical" evidence="10">
    <location>
        <begin position="487"/>
        <end position="505"/>
    </location>
</feature>
<dbReference type="SUPFAM" id="SSF55874">
    <property type="entry name" value="ATPase domain of HSP90 chaperone/DNA topoisomerase II/histidine kinase"/>
    <property type="match status" value="1"/>
</dbReference>
<evidence type="ECO:0000256" key="2">
    <source>
        <dbReference type="ARBA" id="ARBA00012438"/>
    </source>
</evidence>
<feature type="coiled-coil region" evidence="9">
    <location>
        <begin position="457"/>
        <end position="536"/>
    </location>
</feature>
<accession>A0A1I5R4T9</accession>
<evidence type="ECO:0000259" key="11">
    <source>
        <dbReference type="PROSITE" id="PS50109"/>
    </source>
</evidence>
<name>A0A1I5R4T9_9BACT</name>
<evidence type="ECO:0000313" key="12">
    <source>
        <dbReference type="EMBL" id="SFP53548.1"/>
    </source>
</evidence>
<proteinExistence type="predicted"/>
<keyword evidence="7" id="KW-0067">ATP-binding</keyword>
<dbReference type="SUPFAM" id="SSF48452">
    <property type="entry name" value="TPR-like"/>
    <property type="match status" value="1"/>
</dbReference>
<dbReference type="EC" id="2.7.13.3" evidence="2"/>
<dbReference type="AlphaFoldDB" id="A0A1I5R4T9"/>
<dbReference type="SMART" id="SM00387">
    <property type="entry name" value="HATPase_c"/>
    <property type="match status" value="1"/>
</dbReference>
<sequence>MIAAAVLLSHIAAAQLPVNNIDELHARLKEIKEDTARANLLLNLSVYYFFKASTDKKYFDSALLYEHAAEKLSKDLNYQKGIGNSYEQRSKILHKQVKTVEARQLADKAIEIFKANNLYLELGYAYYDVSGYYSINNTDELTERIRIVEELSLPAFQKSGSELKEADILKELGDLLQLEGNYSKALSVLHRSLELYQDIKYPKLQGIYDLLGAVHAITGNNELALKYGLLAVKSAALVKDTSIQLATIYNRIGATYNAMKKYNAAYDYFQKALYVAKKYNNTETIDLLLSKISRTLIVLNKPQEALVILKQAQQKYPSDDIYSQLYITASFLITYNALKQYSQAEKYCNQLLAISKKLEKYEPDQSEAQYPVTEFYLATHQYELARKHLAGTDSFYKKIESPLELYKNHLLWYKLDSIQGNYLAAISHYQQYKALSDSLLNETTSKHIEQLQIEFETEKKNQDIKLLENESKSQQNKLSQANTSRNWMFGVAALLLIITGLLINNSRVKQRANKKLKQQQKEIEKKNLALQHLVTEKEWLVKEIHHRVKNNFHTVSGLLATQTAYLKTSEAIEAMNESRHRVHAMSLIHQKLYQSDNLSAINMPGYIHELTDYLRDCFNTPKSLQFNLQIEPIALNLSHCVPLGLILNEAITNAIKYAFPNNKNGSINIVLKHTSTNKLVLSICDDGIGLPQNFSTKNPQSMGMKLTRGLSEDIDGKFTITSNNGTGIFIEFMYES</sequence>
<dbReference type="EMBL" id="FOXQ01000001">
    <property type="protein sequence ID" value="SFP53548.1"/>
    <property type="molecule type" value="Genomic_DNA"/>
</dbReference>
<keyword evidence="4" id="KW-0808">Transferase</keyword>
<dbReference type="Proteomes" id="UP000199031">
    <property type="component" value="Unassembled WGS sequence"/>
</dbReference>
<dbReference type="InterPro" id="IPR011495">
    <property type="entry name" value="Sig_transdc_His_kin_sub2_dim/P"/>
</dbReference>
<dbReference type="STRING" id="1465490.SAMN05444277_10175"/>
<dbReference type="Pfam" id="PF02518">
    <property type="entry name" value="HATPase_c"/>
    <property type="match status" value="1"/>
</dbReference>
<keyword evidence="6 12" id="KW-0418">Kinase</keyword>
<evidence type="ECO:0000256" key="1">
    <source>
        <dbReference type="ARBA" id="ARBA00000085"/>
    </source>
</evidence>
<keyword evidence="9" id="KW-0175">Coiled coil</keyword>
<dbReference type="PANTHER" id="PTHR41523:SF8">
    <property type="entry name" value="ETHYLENE RESPONSE SENSOR PROTEIN"/>
    <property type="match status" value="1"/>
</dbReference>
<dbReference type="InterPro" id="IPR036890">
    <property type="entry name" value="HATPase_C_sf"/>
</dbReference>
<keyword evidence="10" id="KW-1133">Transmembrane helix</keyword>
<keyword evidence="10" id="KW-0472">Membrane</keyword>
<feature type="repeat" description="TPR" evidence="8">
    <location>
        <begin position="246"/>
        <end position="279"/>
    </location>
</feature>
<evidence type="ECO:0000256" key="6">
    <source>
        <dbReference type="ARBA" id="ARBA00022777"/>
    </source>
</evidence>
<dbReference type="InterPro" id="IPR005467">
    <property type="entry name" value="His_kinase_dom"/>
</dbReference>
<dbReference type="GO" id="GO:0004673">
    <property type="term" value="F:protein histidine kinase activity"/>
    <property type="evidence" value="ECO:0007669"/>
    <property type="project" value="UniProtKB-EC"/>
</dbReference>
<reference evidence="12 13" key="1">
    <citation type="submission" date="2016-10" db="EMBL/GenBank/DDBJ databases">
        <authorList>
            <person name="de Groot N.N."/>
        </authorList>
    </citation>
    <scope>NUCLEOTIDE SEQUENCE [LARGE SCALE GENOMIC DNA]</scope>
    <source>
        <strain evidence="12 13">DSM 28286</strain>
    </source>
</reference>
<protein>
    <recommendedName>
        <fullName evidence="2">histidine kinase</fullName>
        <ecNumber evidence="2">2.7.13.3</ecNumber>
    </recommendedName>
</protein>
<organism evidence="12 13">
    <name type="scientific">Parafilimonas terrae</name>
    <dbReference type="NCBI Taxonomy" id="1465490"/>
    <lineage>
        <taxon>Bacteria</taxon>
        <taxon>Pseudomonadati</taxon>
        <taxon>Bacteroidota</taxon>
        <taxon>Chitinophagia</taxon>
        <taxon>Chitinophagales</taxon>
        <taxon>Chitinophagaceae</taxon>
        <taxon>Parafilimonas</taxon>
    </lineage>
</organism>
<evidence type="ECO:0000256" key="5">
    <source>
        <dbReference type="ARBA" id="ARBA00022741"/>
    </source>
</evidence>
<dbReference type="PROSITE" id="PS50005">
    <property type="entry name" value="TPR"/>
    <property type="match status" value="2"/>
</dbReference>
<dbReference type="PROSITE" id="PS50109">
    <property type="entry name" value="HIS_KIN"/>
    <property type="match status" value="1"/>
</dbReference>
<dbReference type="InterPro" id="IPR003594">
    <property type="entry name" value="HATPase_dom"/>
</dbReference>
<keyword evidence="3" id="KW-0597">Phosphoprotein</keyword>
<dbReference type="Gene3D" id="1.25.40.10">
    <property type="entry name" value="Tetratricopeptide repeat domain"/>
    <property type="match status" value="1"/>
</dbReference>
<dbReference type="InterPro" id="IPR019734">
    <property type="entry name" value="TPR_rpt"/>
</dbReference>
<keyword evidence="13" id="KW-1185">Reference proteome</keyword>
<keyword evidence="8" id="KW-0802">TPR repeat</keyword>
<keyword evidence="5" id="KW-0547">Nucleotide-binding</keyword>
<evidence type="ECO:0000256" key="3">
    <source>
        <dbReference type="ARBA" id="ARBA00022553"/>
    </source>
</evidence>
<evidence type="ECO:0000256" key="10">
    <source>
        <dbReference type="SAM" id="Phobius"/>
    </source>
</evidence>
<dbReference type="PANTHER" id="PTHR41523">
    <property type="entry name" value="TWO-COMPONENT SYSTEM SENSOR PROTEIN"/>
    <property type="match status" value="1"/>
</dbReference>